<gene>
    <name evidence="5" type="ORF">CQA57_01160</name>
</gene>
<dbReference type="Proteomes" id="UP000256695">
    <property type="component" value="Unassembled WGS sequence"/>
</dbReference>
<accession>A0A3D8JA97</accession>
<keyword evidence="4" id="KW-0408">Iron</keyword>
<dbReference type="RefSeq" id="WP_115578407.1">
    <property type="nucleotide sequence ID" value="NZ_NXLX01000002.1"/>
</dbReference>
<proteinExistence type="predicted"/>
<dbReference type="CDD" id="cd08916">
    <property type="entry name" value="TrHb3_P"/>
    <property type="match status" value="1"/>
</dbReference>
<evidence type="ECO:0000313" key="5">
    <source>
        <dbReference type="EMBL" id="RDU74352.1"/>
    </source>
</evidence>
<dbReference type="OrthoDB" id="25954at2"/>
<organism evidence="5 6">
    <name type="scientific">Helicobacter anseris</name>
    <dbReference type="NCBI Taxonomy" id="375926"/>
    <lineage>
        <taxon>Bacteria</taxon>
        <taxon>Pseudomonadati</taxon>
        <taxon>Campylobacterota</taxon>
        <taxon>Epsilonproteobacteria</taxon>
        <taxon>Campylobacterales</taxon>
        <taxon>Helicobacteraceae</taxon>
        <taxon>Helicobacter</taxon>
    </lineage>
</organism>
<evidence type="ECO:0000256" key="2">
    <source>
        <dbReference type="ARBA" id="ARBA00022617"/>
    </source>
</evidence>
<dbReference type="AlphaFoldDB" id="A0A3D8JA97"/>
<dbReference type="GO" id="GO:0046872">
    <property type="term" value="F:metal ion binding"/>
    <property type="evidence" value="ECO:0007669"/>
    <property type="project" value="UniProtKB-KW"/>
</dbReference>
<evidence type="ECO:0000313" key="6">
    <source>
        <dbReference type="Proteomes" id="UP000256695"/>
    </source>
</evidence>
<sequence>MALEKEINQENIAKLMDIFYAKVRKDPQLSTVFIPAVGEDNESWEKHKEKIGRFWRQMLLGEPVFDGQPLKKHLELPPFPREFFSTWLQLFEDSLKMIYEENVASSILMRAQMIAQRFQVAIYDMQIH</sequence>
<keyword evidence="3" id="KW-0479">Metal-binding</keyword>
<evidence type="ECO:0000256" key="4">
    <source>
        <dbReference type="ARBA" id="ARBA00023004"/>
    </source>
</evidence>
<keyword evidence="2" id="KW-0349">Heme</keyword>
<dbReference type="InterPro" id="IPR012292">
    <property type="entry name" value="Globin/Proto"/>
</dbReference>
<name>A0A3D8JA97_9HELI</name>
<evidence type="ECO:0008006" key="7">
    <source>
        <dbReference type="Google" id="ProtNLM"/>
    </source>
</evidence>
<dbReference type="Gene3D" id="1.10.490.10">
    <property type="entry name" value="Globins"/>
    <property type="match status" value="1"/>
</dbReference>
<dbReference type="Pfam" id="PF01152">
    <property type="entry name" value="Bac_globin"/>
    <property type="match status" value="1"/>
</dbReference>
<protein>
    <recommendedName>
        <fullName evidence="7">Globin</fullName>
    </recommendedName>
</protein>
<comment type="caution">
    <text evidence="5">The sequence shown here is derived from an EMBL/GenBank/DDBJ whole genome shotgun (WGS) entry which is preliminary data.</text>
</comment>
<keyword evidence="1" id="KW-0813">Transport</keyword>
<reference evidence="5 6" key="1">
    <citation type="submission" date="2018-04" db="EMBL/GenBank/DDBJ databases">
        <title>Novel Campyloabacter and Helicobacter Species and Strains.</title>
        <authorList>
            <person name="Mannion A.J."/>
            <person name="Shen Z."/>
            <person name="Fox J.G."/>
        </authorList>
    </citation>
    <scope>NUCLEOTIDE SEQUENCE [LARGE SCALE GENOMIC DNA]</scope>
    <source>
        <strain evidence="5 6">MIT 04-9362</strain>
    </source>
</reference>
<keyword evidence="6" id="KW-1185">Reference proteome</keyword>
<dbReference type="EMBL" id="NXLX01000002">
    <property type="protein sequence ID" value="RDU74352.1"/>
    <property type="molecule type" value="Genomic_DNA"/>
</dbReference>
<dbReference type="InterPro" id="IPR009050">
    <property type="entry name" value="Globin-like_sf"/>
</dbReference>
<evidence type="ECO:0000256" key="1">
    <source>
        <dbReference type="ARBA" id="ARBA00022448"/>
    </source>
</evidence>
<dbReference type="SUPFAM" id="SSF46458">
    <property type="entry name" value="Globin-like"/>
    <property type="match status" value="1"/>
</dbReference>
<dbReference type="GO" id="GO:0020037">
    <property type="term" value="F:heme binding"/>
    <property type="evidence" value="ECO:0007669"/>
    <property type="project" value="InterPro"/>
</dbReference>
<dbReference type="GO" id="GO:0019825">
    <property type="term" value="F:oxygen binding"/>
    <property type="evidence" value="ECO:0007669"/>
    <property type="project" value="InterPro"/>
</dbReference>
<evidence type="ECO:0000256" key="3">
    <source>
        <dbReference type="ARBA" id="ARBA00022723"/>
    </source>
</evidence>
<dbReference type="InterPro" id="IPR001486">
    <property type="entry name" value="Hemoglobin_trunc"/>
</dbReference>